<comment type="function">
    <text evidence="12">Component of the F(0) channel, it forms part of the peripheral stalk, linking F(1) to F(0).</text>
</comment>
<dbReference type="GO" id="GO:0045259">
    <property type="term" value="C:proton-transporting ATP synthase complex"/>
    <property type="evidence" value="ECO:0007669"/>
    <property type="project" value="UniProtKB-KW"/>
</dbReference>
<evidence type="ECO:0000256" key="7">
    <source>
        <dbReference type="ARBA" id="ARBA00023065"/>
    </source>
</evidence>
<keyword evidence="3 12" id="KW-0138">CF(0)</keyword>
<dbReference type="HAMAP" id="MF_01398">
    <property type="entry name" value="ATP_synth_b_bprime"/>
    <property type="match status" value="1"/>
</dbReference>
<evidence type="ECO:0000256" key="12">
    <source>
        <dbReference type="HAMAP-Rule" id="MF_01398"/>
    </source>
</evidence>
<dbReference type="AlphaFoldDB" id="A0A9D1UCA3"/>
<evidence type="ECO:0000256" key="9">
    <source>
        <dbReference type="ARBA" id="ARBA00023310"/>
    </source>
</evidence>
<dbReference type="GO" id="GO:0005886">
    <property type="term" value="C:plasma membrane"/>
    <property type="evidence" value="ECO:0007669"/>
    <property type="project" value="UniProtKB-SubCell"/>
</dbReference>
<evidence type="ECO:0000256" key="8">
    <source>
        <dbReference type="ARBA" id="ARBA00023136"/>
    </source>
</evidence>
<dbReference type="InterPro" id="IPR050059">
    <property type="entry name" value="ATP_synthase_B_chain"/>
</dbReference>
<keyword evidence="7 12" id="KW-0406">Ion transport</keyword>
<dbReference type="NCBIfam" id="TIGR01144">
    <property type="entry name" value="ATP_synt_b"/>
    <property type="match status" value="1"/>
</dbReference>
<dbReference type="PANTHER" id="PTHR33445:SF2">
    <property type="entry name" value="ATP SYNTHASE SUBUNIT B', CHLOROPLASTIC"/>
    <property type="match status" value="1"/>
</dbReference>
<comment type="subcellular location">
    <subcellularLocation>
        <location evidence="12">Cell membrane</location>
        <topology evidence="12">Single-pass membrane protein</topology>
    </subcellularLocation>
    <subcellularLocation>
        <location evidence="11">Endomembrane system</location>
        <topology evidence="11">Single-pass membrane protein</topology>
    </subcellularLocation>
</comment>
<reference evidence="15" key="2">
    <citation type="submission" date="2021-04" db="EMBL/GenBank/DDBJ databases">
        <authorList>
            <person name="Gilroy R."/>
        </authorList>
    </citation>
    <scope>NUCLEOTIDE SEQUENCE</scope>
    <source>
        <strain evidence="15">CHK195-6426</strain>
    </source>
</reference>
<dbReference type="InterPro" id="IPR005864">
    <property type="entry name" value="ATP_synth_F0_bsu_bac"/>
</dbReference>
<keyword evidence="8 12" id="KW-0472">Membrane</keyword>
<dbReference type="GO" id="GO:0012505">
    <property type="term" value="C:endomembrane system"/>
    <property type="evidence" value="ECO:0007669"/>
    <property type="project" value="UniProtKB-SubCell"/>
</dbReference>
<evidence type="ECO:0000313" key="15">
    <source>
        <dbReference type="EMBL" id="HIW81165.1"/>
    </source>
</evidence>
<reference evidence="15" key="1">
    <citation type="journal article" date="2021" name="PeerJ">
        <title>Extensive microbial diversity within the chicken gut microbiome revealed by metagenomics and culture.</title>
        <authorList>
            <person name="Gilroy R."/>
            <person name="Ravi A."/>
            <person name="Getino M."/>
            <person name="Pursley I."/>
            <person name="Horton D.L."/>
            <person name="Alikhan N.F."/>
            <person name="Baker D."/>
            <person name="Gharbi K."/>
            <person name="Hall N."/>
            <person name="Watson M."/>
            <person name="Adriaenssens E.M."/>
            <person name="Foster-Nyarko E."/>
            <person name="Jarju S."/>
            <person name="Secka A."/>
            <person name="Antonio M."/>
            <person name="Oren A."/>
            <person name="Chaudhuri R.R."/>
            <person name="La Ragione R."/>
            <person name="Hildebrand F."/>
            <person name="Pallen M.J."/>
        </authorList>
    </citation>
    <scope>NUCLEOTIDE SEQUENCE</scope>
    <source>
        <strain evidence="15">CHK195-6426</strain>
    </source>
</reference>
<accession>A0A9D1UCA3</accession>
<evidence type="ECO:0000313" key="16">
    <source>
        <dbReference type="Proteomes" id="UP000824265"/>
    </source>
</evidence>
<keyword evidence="5 12" id="KW-0375">Hydrogen ion transport</keyword>
<dbReference type="Pfam" id="PF00430">
    <property type="entry name" value="ATP-synt_B"/>
    <property type="match status" value="1"/>
</dbReference>
<evidence type="ECO:0000256" key="6">
    <source>
        <dbReference type="ARBA" id="ARBA00022989"/>
    </source>
</evidence>
<dbReference type="CDD" id="cd06503">
    <property type="entry name" value="ATP-synt_Fo_b"/>
    <property type="match status" value="1"/>
</dbReference>
<dbReference type="PANTHER" id="PTHR33445">
    <property type="entry name" value="ATP SYNTHASE SUBUNIT B', CHLOROPLASTIC"/>
    <property type="match status" value="1"/>
</dbReference>
<evidence type="ECO:0000256" key="11">
    <source>
        <dbReference type="ARBA" id="ARBA00037847"/>
    </source>
</evidence>
<dbReference type="InterPro" id="IPR028987">
    <property type="entry name" value="ATP_synth_B-like_membr_sf"/>
</dbReference>
<protein>
    <recommendedName>
        <fullName evidence="12">ATP synthase subunit b</fullName>
    </recommendedName>
    <alternativeName>
        <fullName evidence="12">ATP synthase F(0) sector subunit b</fullName>
    </alternativeName>
    <alternativeName>
        <fullName evidence="12">ATPase subunit I</fullName>
    </alternativeName>
    <alternativeName>
        <fullName evidence="12">F-type ATPase subunit b</fullName>
        <shortName evidence="12">F-ATPase subunit b</shortName>
    </alternativeName>
</protein>
<dbReference type="Proteomes" id="UP000824265">
    <property type="component" value="Unassembled WGS sequence"/>
</dbReference>
<dbReference type="InterPro" id="IPR002146">
    <property type="entry name" value="ATP_synth_b/b'su_bac/chlpt"/>
</dbReference>
<keyword evidence="9 12" id="KW-0066">ATP synthesis</keyword>
<comment type="subunit">
    <text evidence="12">F-type ATPases have 2 components, F(1) - the catalytic core - and F(0) - the membrane proton channel. F(1) has five subunits: alpha(3), beta(3), gamma(1), delta(1), epsilon(1). F(0) has three main subunits: a(1), b(2) and c(10-14). The alpha and beta chains form an alternating ring which encloses part of the gamma chain. F(1) is attached to F(0) by a central stalk formed by the gamma and epsilon chains, while a peripheral stalk is formed by the delta and b chains.</text>
</comment>
<feature type="transmembrane region" description="Helical" evidence="12">
    <location>
        <begin position="6"/>
        <end position="22"/>
    </location>
</feature>
<evidence type="ECO:0000256" key="5">
    <source>
        <dbReference type="ARBA" id="ARBA00022781"/>
    </source>
</evidence>
<feature type="coiled-coil region" evidence="14">
    <location>
        <begin position="41"/>
        <end position="131"/>
    </location>
</feature>
<sequence length="162" mass="18399">MLRLDSNILWTIINLLILYVIARKFLFGPVRKVLAARQAEIDKQFADARTAQEDAQKLKEQYQESLDGAEKERLDILNQARDRAGEEYERILSEAKSTADKLVADAQKSADREQEKRIQQAQEQIADLVVAATAKLMASRQGAEADRELYNQFIAKTGEQCD</sequence>
<evidence type="ECO:0000256" key="10">
    <source>
        <dbReference type="ARBA" id="ARBA00025198"/>
    </source>
</evidence>
<evidence type="ECO:0000256" key="2">
    <source>
        <dbReference type="ARBA" id="ARBA00022448"/>
    </source>
</evidence>
<dbReference type="GO" id="GO:0046933">
    <property type="term" value="F:proton-transporting ATP synthase activity, rotational mechanism"/>
    <property type="evidence" value="ECO:0007669"/>
    <property type="project" value="UniProtKB-UniRule"/>
</dbReference>
<evidence type="ECO:0000256" key="14">
    <source>
        <dbReference type="SAM" id="Coils"/>
    </source>
</evidence>
<evidence type="ECO:0000256" key="13">
    <source>
        <dbReference type="RuleBase" id="RU003848"/>
    </source>
</evidence>
<evidence type="ECO:0000256" key="3">
    <source>
        <dbReference type="ARBA" id="ARBA00022547"/>
    </source>
</evidence>
<proteinExistence type="inferred from homology"/>
<dbReference type="GO" id="GO:0046961">
    <property type="term" value="F:proton-transporting ATPase activity, rotational mechanism"/>
    <property type="evidence" value="ECO:0007669"/>
    <property type="project" value="TreeGrafter"/>
</dbReference>
<keyword evidence="14" id="KW-0175">Coiled coil</keyword>
<keyword evidence="6 12" id="KW-1133">Transmembrane helix</keyword>
<name>A0A9D1UCA3_9FIRM</name>
<evidence type="ECO:0000256" key="4">
    <source>
        <dbReference type="ARBA" id="ARBA00022692"/>
    </source>
</evidence>
<comment type="caution">
    <text evidence="15">The sequence shown here is derived from an EMBL/GenBank/DDBJ whole genome shotgun (WGS) entry which is preliminary data.</text>
</comment>
<evidence type="ECO:0000256" key="1">
    <source>
        <dbReference type="ARBA" id="ARBA00005513"/>
    </source>
</evidence>
<keyword evidence="2 12" id="KW-0813">Transport</keyword>
<organism evidence="15 16">
    <name type="scientific">Candidatus Acetatifactor stercoripullorum</name>
    <dbReference type="NCBI Taxonomy" id="2838414"/>
    <lineage>
        <taxon>Bacteria</taxon>
        <taxon>Bacillati</taxon>
        <taxon>Bacillota</taxon>
        <taxon>Clostridia</taxon>
        <taxon>Lachnospirales</taxon>
        <taxon>Lachnospiraceae</taxon>
        <taxon>Acetatifactor</taxon>
    </lineage>
</organism>
<gene>
    <name evidence="12 15" type="primary">atpF</name>
    <name evidence="15" type="ORF">H9742_06485</name>
</gene>
<comment type="similarity">
    <text evidence="1 12 13">Belongs to the ATPase B chain family.</text>
</comment>
<comment type="function">
    <text evidence="10 12">F(1)F(0) ATP synthase produces ATP from ADP in the presence of a proton or sodium gradient. F-type ATPases consist of two structural domains, F(1) containing the extramembraneous catalytic core and F(0) containing the membrane proton channel, linked together by a central stalk and a peripheral stalk. During catalysis, ATP synthesis in the catalytic domain of F(1) is coupled via a rotary mechanism of the central stalk subunits to proton translocation.</text>
</comment>
<dbReference type="SUPFAM" id="SSF81573">
    <property type="entry name" value="F1F0 ATP synthase subunit B, membrane domain"/>
    <property type="match status" value="1"/>
</dbReference>
<keyword evidence="12" id="KW-1003">Cell membrane</keyword>
<dbReference type="EMBL" id="DXGH01000036">
    <property type="protein sequence ID" value="HIW81165.1"/>
    <property type="molecule type" value="Genomic_DNA"/>
</dbReference>
<keyword evidence="4 12" id="KW-0812">Transmembrane</keyword>